<evidence type="ECO:0000256" key="7">
    <source>
        <dbReference type="ARBA" id="ARBA00023304"/>
    </source>
</evidence>
<dbReference type="EMBL" id="BMNY01000001">
    <property type="protein sequence ID" value="GGM73299.1"/>
    <property type="molecule type" value="Genomic_DNA"/>
</dbReference>
<comment type="pathway">
    <text evidence="2">Amino-acid biosynthesis; L-leucine biosynthesis; L-leucine from 3-methyl-2-oxobutanoate: step 1/4.</text>
</comment>
<evidence type="ECO:0000256" key="8">
    <source>
        <dbReference type="ARBA" id="ARBA00029993"/>
    </source>
</evidence>
<evidence type="ECO:0000256" key="6">
    <source>
        <dbReference type="ARBA" id="ARBA00022679"/>
    </source>
</evidence>
<evidence type="ECO:0000256" key="9">
    <source>
        <dbReference type="RuleBase" id="RU003523"/>
    </source>
</evidence>
<evidence type="ECO:0000259" key="10">
    <source>
        <dbReference type="PROSITE" id="PS50991"/>
    </source>
</evidence>
<dbReference type="InterPro" id="IPR054691">
    <property type="entry name" value="LeuA/HCS_post-cat"/>
</dbReference>
<organism evidence="11 12">
    <name type="scientific">Thermogymnomonas acidicola</name>
    <dbReference type="NCBI Taxonomy" id="399579"/>
    <lineage>
        <taxon>Archaea</taxon>
        <taxon>Methanobacteriati</taxon>
        <taxon>Thermoplasmatota</taxon>
        <taxon>Thermoplasmata</taxon>
        <taxon>Thermoplasmatales</taxon>
        <taxon>Thermogymnomonas</taxon>
    </lineage>
</organism>
<evidence type="ECO:0000256" key="2">
    <source>
        <dbReference type="ARBA" id="ARBA00004689"/>
    </source>
</evidence>
<keyword evidence="6 9" id="KW-0808">Transferase</keyword>
<dbReference type="Gene3D" id="3.20.20.70">
    <property type="entry name" value="Aldolase class I"/>
    <property type="match status" value="1"/>
</dbReference>
<protein>
    <recommendedName>
        <fullName evidence="3">2-isopropylmalate synthase</fullName>
        <ecNumber evidence="3">2.3.3.13</ecNumber>
    </recommendedName>
    <alternativeName>
        <fullName evidence="8">Alpha-IPM synthase</fullName>
    </alternativeName>
</protein>
<reference evidence="11" key="1">
    <citation type="journal article" date="2014" name="Int. J. Syst. Evol. Microbiol.">
        <title>Complete genome sequence of Corynebacterium casei LMG S-19264T (=DSM 44701T), isolated from a smear-ripened cheese.</title>
        <authorList>
            <consortium name="US DOE Joint Genome Institute (JGI-PGF)"/>
            <person name="Walter F."/>
            <person name="Albersmeier A."/>
            <person name="Kalinowski J."/>
            <person name="Ruckert C."/>
        </authorList>
    </citation>
    <scope>NUCLEOTIDE SEQUENCE</scope>
    <source>
        <strain evidence="11">JCM 13583</strain>
    </source>
</reference>
<dbReference type="CDD" id="cd07940">
    <property type="entry name" value="DRE_TIM_IPMS"/>
    <property type="match status" value="1"/>
</dbReference>
<comment type="similarity">
    <text evidence="9">Belongs to the alpha-IPM synthase/homocitrate synthase family.</text>
</comment>
<dbReference type="PROSITE" id="PS00816">
    <property type="entry name" value="AIPM_HOMOCIT_SYNTH_2"/>
    <property type="match status" value="1"/>
</dbReference>
<dbReference type="EC" id="2.3.3.13" evidence="3"/>
<keyword evidence="12" id="KW-1185">Reference proteome</keyword>
<comment type="caution">
    <text evidence="11">The sequence shown here is derived from an EMBL/GenBank/DDBJ whole genome shotgun (WGS) entry which is preliminary data.</text>
</comment>
<sequence length="393" mass="42895">MFSGGEGREDSVQSYRIWSPWYVKRDCGRVVVFDTTLRDGEQTPGVAFGARDKVEIASALEEAGVDIIEAGFPAVSEEEMDAVAQVASTVSRSEVAALARCNTGDIERAINSGASLVHVFIATSDTHMHYKLRMNRDQVISRIRDSVERCSSSGIGTMFSPEDATRSDREFLFRAIATAVEAGARWINIPDTVGVMFPSSMFEMVREVHSAFSTDLSVHCHNDFGLATANTLFGIAAGARQMQVTVNGIGERAGNASLEECVLGAEAFLGCRTGIRKDRLYDLSRLVAEKSGVPVQPNRAIVGQNSFSHEAGIHVHGVINEPSTYEAFDPAIVGRRREVVFGKHSGINAVIWAFRNRGMEIDEEEARAVLRSIKASGGRITEDEVVERFESAR</sequence>
<evidence type="ECO:0000256" key="3">
    <source>
        <dbReference type="ARBA" id="ARBA00012973"/>
    </source>
</evidence>
<dbReference type="GO" id="GO:0009098">
    <property type="term" value="P:L-leucine biosynthetic process"/>
    <property type="evidence" value="ECO:0007669"/>
    <property type="project" value="UniProtKB-KW"/>
</dbReference>
<feature type="domain" description="Pyruvate carboxyltransferase" evidence="10">
    <location>
        <begin position="30"/>
        <end position="281"/>
    </location>
</feature>
<name>A0AA37F9H1_9ARCH</name>
<dbReference type="PROSITE" id="PS50991">
    <property type="entry name" value="PYR_CT"/>
    <property type="match status" value="1"/>
</dbReference>
<evidence type="ECO:0000256" key="1">
    <source>
        <dbReference type="ARBA" id="ARBA00003715"/>
    </source>
</evidence>
<dbReference type="InterPro" id="IPR002034">
    <property type="entry name" value="AIPM/Hcit_synth_CS"/>
</dbReference>
<dbReference type="FunFam" id="3.20.20.70:FF:000010">
    <property type="entry name" value="2-isopropylmalate synthase"/>
    <property type="match status" value="1"/>
</dbReference>
<keyword evidence="7" id="KW-0100">Branched-chain amino acid biosynthesis</keyword>
<dbReference type="PROSITE" id="PS00815">
    <property type="entry name" value="AIPM_HOMOCIT_SYNTH_1"/>
    <property type="match status" value="1"/>
</dbReference>
<dbReference type="PANTHER" id="PTHR10277">
    <property type="entry name" value="HOMOCITRATE SYNTHASE-RELATED"/>
    <property type="match status" value="1"/>
</dbReference>
<proteinExistence type="inferred from homology"/>
<dbReference type="InterPro" id="IPR000891">
    <property type="entry name" value="PYR_CT"/>
</dbReference>
<keyword evidence="5" id="KW-0028">Amino-acid biosynthesis</keyword>
<comment type="function">
    <text evidence="1">Catalyzes the condensation of the acetyl group of acetyl-CoA with 3-methyl-2-oxobutanoate (2-oxoisovalerate) to form 3-carboxy-3-hydroxy-4-methylpentanoate (2-isopropylmalate).</text>
</comment>
<evidence type="ECO:0000256" key="5">
    <source>
        <dbReference type="ARBA" id="ARBA00022605"/>
    </source>
</evidence>
<dbReference type="AlphaFoldDB" id="A0AA37F9H1"/>
<dbReference type="Gene3D" id="1.10.238.260">
    <property type="match status" value="1"/>
</dbReference>
<evidence type="ECO:0000313" key="12">
    <source>
        <dbReference type="Proteomes" id="UP000632195"/>
    </source>
</evidence>
<dbReference type="Proteomes" id="UP000632195">
    <property type="component" value="Unassembled WGS sequence"/>
</dbReference>
<dbReference type="Pfam" id="PF00682">
    <property type="entry name" value="HMGL-like"/>
    <property type="match status" value="1"/>
</dbReference>
<dbReference type="PANTHER" id="PTHR10277:SF9">
    <property type="entry name" value="2-ISOPROPYLMALATE SYNTHASE 1, CHLOROPLASTIC-RELATED"/>
    <property type="match status" value="1"/>
</dbReference>
<reference evidence="11" key="2">
    <citation type="submission" date="2022-09" db="EMBL/GenBank/DDBJ databases">
        <authorList>
            <person name="Sun Q."/>
            <person name="Ohkuma M."/>
        </authorList>
    </citation>
    <scope>NUCLEOTIDE SEQUENCE</scope>
    <source>
        <strain evidence="11">JCM 13583</strain>
    </source>
</reference>
<evidence type="ECO:0000256" key="4">
    <source>
        <dbReference type="ARBA" id="ARBA00022430"/>
    </source>
</evidence>
<dbReference type="InterPro" id="IPR050073">
    <property type="entry name" value="2-IPM_HCS-like"/>
</dbReference>
<accession>A0AA37F9H1</accession>
<dbReference type="Pfam" id="PF22617">
    <property type="entry name" value="HCS_D2"/>
    <property type="match status" value="1"/>
</dbReference>
<gene>
    <name evidence="11" type="ORF">GCM10007108_09110</name>
</gene>
<keyword evidence="4" id="KW-0432">Leucine biosynthesis</keyword>
<dbReference type="SUPFAM" id="SSF51569">
    <property type="entry name" value="Aldolase"/>
    <property type="match status" value="1"/>
</dbReference>
<evidence type="ECO:0000313" key="11">
    <source>
        <dbReference type="EMBL" id="GGM73299.1"/>
    </source>
</evidence>
<dbReference type="GO" id="GO:0003852">
    <property type="term" value="F:2-isopropylmalate synthase activity"/>
    <property type="evidence" value="ECO:0007669"/>
    <property type="project" value="UniProtKB-EC"/>
</dbReference>
<dbReference type="InterPro" id="IPR013785">
    <property type="entry name" value="Aldolase_TIM"/>
</dbReference>